<dbReference type="Proteomes" id="UP000474777">
    <property type="component" value="Unassembled WGS sequence"/>
</dbReference>
<keyword evidence="1" id="KW-0732">Signal</keyword>
<accession>A0A6B3LP55</accession>
<evidence type="ECO:0000313" key="2">
    <source>
        <dbReference type="EMBL" id="NEM96825.1"/>
    </source>
</evidence>
<keyword evidence="3" id="KW-1185">Reference proteome</keyword>
<organism evidence="2 3">
    <name type="scientific">Pontibacter burrus</name>
    <dbReference type="NCBI Taxonomy" id="2704466"/>
    <lineage>
        <taxon>Bacteria</taxon>
        <taxon>Pseudomonadati</taxon>
        <taxon>Bacteroidota</taxon>
        <taxon>Cytophagia</taxon>
        <taxon>Cytophagales</taxon>
        <taxon>Hymenobacteraceae</taxon>
        <taxon>Pontibacter</taxon>
    </lineage>
</organism>
<dbReference type="EMBL" id="JAAGWD010000001">
    <property type="protein sequence ID" value="NEM96825.1"/>
    <property type="molecule type" value="Genomic_DNA"/>
</dbReference>
<evidence type="ECO:0000256" key="1">
    <source>
        <dbReference type="SAM" id="SignalP"/>
    </source>
</evidence>
<name>A0A6B3LP55_9BACT</name>
<sequence>MKPMYKSLRCLAILLVMAPVMAFGRQATDGPSLPVPPPAPAPAPAPCQGAAVAVTPPKVNVHVQPSHPAMVFDAEKRKTFEKTYKVNSSDMLSIENKYGRVHVNTWNKNEIVVKVDMIAKAGSESRATDMLNRMRIEEARDGKTISLKTVFEPGRTPGPTSSEINYTIYMPEENAIAVKNTYGDIYLAALKGKANIDIKYGNLKCDRLSNPNNNLKLTYGSGSCSFINGGSLQVAYFNMNVADAKSLNGYSKYSDLTIGSLGEEITMEMKYGSFRVNNISNKINNIRVASTYTPISLNFADNTAFDFDVNVQYGNFKVNKDLVNITSMEKDYTSADYKGRFGSNASKAAVSITSKYGDVRFTQ</sequence>
<evidence type="ECO:0000313" key="3">
    <source>
        <dbReference type="Proteomes" id="UP000474777"/>
    </source>
</evidence>
<feature type="chain" id="PRO_5025419102" evidence="1">
    <location>
        <begin position="23"/>
        <end position="363"/>
    </location>
</feature>
<feature type="signal peptide" evidence="1">
    <location>
        <begin position="1"/>
        <end position="22"/>
    </location>
</feature>
<protein>
    <submittedName>
        <fullName evidence="2">DUF4097 domain-containing protein</fullName>
    </submittedName>
</protein>
<proteinExistence type="predicted"/>
<reference evidence="2 3" key="1">
    <citation type="submission" date="2020-02" db="EMBL/GenBank/DDBJ databases">
        <authorList>
            <person name="Kim M.K."/>
        </authorList>
    </citation>
    <scope>NUCLEOTIDE SEQUENCE [LARGE SCALE GENOMIC DNA]</scope>
    <source>
        <strain evidence="2 3">BT327</strain>
    </source>
</reference>
<gene>
    <name evidence="2" type="ORF">GXP69_03890</name>
</gene>
<dbReference type="AlphaFoldDB" id="A0A6B3LP55"/>
<comment type="caution">
    <text evidence="2">The sequence shown here is derived from an EMBL/GenBank/DDBJ whole genome shotgun (WGS) entry which is preliminary data.</text>
</comment>